<dbReference type="KEGG" id="ndi:NDAI_0I01280"/>
<keyword evidence="1" id="KW-0175">Coiled coil</keyword>
<dbReference type="PANTHER" id="PTHR28260">
    <property type="entry name" value="SPINDLE POLE BODY COMPONENT SPC105"/>
    <property type="match status" value="1"/>
</dbReference>
<dbReference type="SMART" id="SM00787">
    <property type="entry name" value="Spc7"/>
    <property type="match status" value="1"/>
</dbReference>
<name>G0WFY6_NAUDC</name>
<proteinExistence type="predicted"/>
<dbReference type="Pfam" id="PF08317">
    <property type="entry name" value="Spc7"/>
    <property type="match status" value="1"/>
</dbReference>
<dbReference type="eggNOG" id="ENOG502S20P">
    <property type="taxonomic scope" value="Eukaryota"/>
</dbReference>
<dbReference type="GO" id="GO:1990758">
    <property type="term" value="P:mitotic sister chromatid biorientation"/>
    <property type="evidence" value="ECO:0007669"/>
    <property type="project" value="TreeGrafter"/>
</dbReference>
<dbReference type="HOGENOM" id="CLU_012537_0_0_1"/>
<feature type="compositionally biased region" description="Polar residues" evidence="2">
    <location>
        <begin position="109"/>
        <end position="118"/>
    </location>
</feature>
<dbReference type="OMA" id="HSFDFVP"/>
<feature type="region of interest" description="Disordered" evidence="2">
    <location>
        <begin position="1"/>
        <end position="26"/>
    </location>
</feature>
<dbReference type="AlphaFoldDB" id="G0WFY6"/>
<organism evidence="4 5">
    <name type="scientific">Naumovozyma dairenensis (strain ATCC 10597 / BCRC 20456 / CBS 421 / NBRC 0211 / NRRL Y-12639)</name>
    <name type="common">Saccharomyces dairenensis</name>
    <dbReference type="NCBI Taxonomy" id="1071378"/>
    <lineage>
        <taxon>Eukaryota</taxon>
        <taxon>Fungi</taxon>
        <taxon>Dikarya</taxon>
        <taxon>Ascomycota</taxon>
        <taxon>Saccharomycotina</taxon>
        <taxon>Saccharomycetes</taxon>
        <taxon>Saccharomycetales</taxon>
        <taxon>Saccharomycetaceae</taxon>
        <taxon>Naumovozyma</taxon>
    </lineage>
</organism>
<dbReference type="InterPro" id="IPR033338">
    <property type="entry name" value="Spc105/Spc7"/>
</dbReference>
<dbReference type="GO" id="GO:0034501">
    <property type="term" value="P:protein localization to kinetochore"/>
    <property type="evidence" value="ECO:0007669"/>
    <property type="project" value="TreeGrafter"/>
</dbReference>
<sequence length="982" mass="112342">MVSSSQPLNGDRAPKRSILKQSSSQSFEPVQGYDFLESNFQLPSHPLSKDEILDANNTTSRINTLKLQNKVNRRVSFAPDVTLHSFDFVPDSKSSNRREPRRKPHDDIVTSTQKNEPNTPIPDTGHSMEMAGIIQRPLKSSTAESKLEEGKANLEYGTHQDIPSSLPVIESEHEEYSDNVDDRNAESMEFTGPQEVLDTQVEPLQSTQEDMSMTGIQKFDESHNSKNVPTEEHNSFVHGKAEEPMELTGTFNVLSKPDVSDTAESQPMDITEISNPQKELEGVIVSPSASQPMELTQIMGTVPKATVEEISQGNMDFTQVFSKPQTILKEPPKPELRIQSGPDISMDLTGVMDKSYNPSSVENIDNKNNDNINQNVEEEGEVMEFTQPVEKKIAILPTSQVINNDVQDDDDDAMDLTRISFSNLPVRGKEAVDRRKSLIPTSNKRRKLNNDELFIHPNATPIPIEEQEEMELTSMERMSPIRYEDMNDSSKMNSQIPSLETKEKDRGNVTYSLREFLDKTDVSFLIDPGKVKLKDKKITFMYMDSNSSDISLPINKLYNALYVDVPVLEMNAFICKELFRKISQSKQSFEDLETQISSSVPPLLLKEYFTSSEEMKKLMNDQMQLVKMYSKLEAKKAWYEWRKLHLNGIKNVLIENLALLQEELERTKSSLQKLYETRKRIEEIKDSLKYEVKLLKEMPPNSVASEPTLEDKVKLASLKQELIAHKITLESLPDLQKKNDAIRLEIEEKTNKLSKLKEELSHLDTEDNTTTALLEKGDITVLSAKLKYLEKMLHVRATRFVGSLLTLEFDLDDGLIELTINISNIGQYRTKSIEIAENVLLYRPLLECYLRHVESIISKKSVHTVTDFFFTLYVYMRKFSKLLKEYNLLKMVFPVKVIEQNDKETIFEIEDFDFNNRNKYIYHLSMKSFINAVFNDKSVLPIEVKIMKGSQITSNVLSSRLIQKGRKVLPWLDKSRVTITII</sequence>
<evidence type="ECO:0000256" key="2">
    <source>
        <dbReference type="SAM" id="MobiDB-lite"/>
    </source>
</evidence>
<feature type="coiled-coil region" evidence="1">
    <location>
        <begin position="650"/>
        <end position="684"/>
    </location>
</feature>
<reference evidence="4 5" key="1">
    <citation type="journal article" date="2011" name="Proc. Natl. Acad. Sci. U.S.A.">
        <title>Evolutionary erosion of yeast sex chromosomes by mating-type switching accidents.</title>
        <authorList>
            <person name="Gordon J.L."/>
            <person name="Armisen D."/>
            <person name="Proux-Wera E."/>
            <person name="Oheigeartaigh S.S."/>
            <person name="Byrne K.P."/>
            <person name="Wolfe K.H."/>
        </authorList>
    </citation>
    <scope>NUCLEOTIDE SEQUENCE [LARGE SCALE GENOMIC DNA]</scope>
    <source>
        <strain evidence="5">ATCC 10597 / BCRC 20456 / CBS 421 / NBRC 0211 / NRRL Y-12639</strain>
    </source>
</reference>
<dbReference type="STRING" id="1071378.G0WFY6"/>
<evidence type="ECO:0000313" key="4">
    <source>
        <dbReference type="EMBL" id="CCD26697.1"/>
    </source>
</evidence>
<feature type="domain" description="Spc7 kinetochore protein" evidence="3">
    <location>
        <begin position="496"/>
        <end position="821"/>
    </location>
</feature>
<feature type="compositionally biased region" description="Basic and acidic residues" evidence="2">
    <location>
        <begin position="94"/>
        <end position="108"/>
    </location>
</feature>
<dbReference type="InterPro" id="IPR013253">
    <property type="entry name" value="Spc7_domain"/>
</dbReference>
<dbReference type="PANTHER" id="PTHR28260:SF1">
    <property type="entry name" value="SPINDLE POLE BODY COMPONENT SPC105"/>
    <property type="match status" value="1"/>
</dbReference>
<gene>
    <name evidence="4" type="primary">NDAI0I01280</name>
    <name evidence="4" type="ordered locus">NDAI_0I01280</name>
</gene>
<dbReference type="GeneID" id="11493551"/>
<dbReference type="GO" id="GO:0007094">
    <property type="term" value="P:mitotic spindle assembly checkpoint signaling"/>
    <property type="evidence" value="ECO:0007669"/>
    <property type="project" value="TreeGrafter"/>
</dbReference>
<accession>G0WFY6</accession>
<dbReference type="EMBL" id="HE580275">
    <property type="protein sequence ID" value="CCD26697.1"/>
    <property type="molecule type" value="Genomic_DNA"/>
</dbReference>
<feature type="coiled-coil region" evidence="1">
    <location>
        <begin position="732"/>
        <end position="766"/>
    </location>
</feature>
<dbReference type="RefSeq" id="XP_003671940.1">
    <property type="nucleotide sequence ID" value="XM_003671892.1"/>
</dbReference>
<protein>
    <recommendedName>
        <fullName evidence="3">Spc7 kinetochore protein domain-containing protein</fullName>
    </recommendedName>
</protein>
<dbReference type="Proteomes" id="UP000000689">
    <property type="component" value="Chromosome 9"/>
</dbReference>
<evidence type="ECO:0000313" key="5">
    <source>
        <dbReference type="Proteomes" id="UP000000689"/>
    </source>
</evidence>
<dbReference type="OrthoDB" id="5592879at2759"/>
<evidence type="ECO:0000256" key="1">
    <source>
        <dbReference type="SAM" id="Coils"/>
    </source>
</evidence>
<dbReference type="GO" id="GO:0000776">
    <property type="term" value="C:kinetochore"/>
    <property type="evidence" value="ECO:0007669"/>
    <property type="project" value="TreeGrafter"/>
</dbReference>
<evidence type="ECO:0000259" key="3">
    <source>
        <dbReference type="SMART" id="SM00787"/>
    </source>
</evidence>
<feature type="region of interest" description="Disordered" evidence="2">
    <location>
        <begin position="86"/>
        <end position="127"/>
    </location>
</feature>
<keyword evidence="5" id="KW-1185">Reference proteome</keyword>